<protein>
    <submittedName>
        <fullName evidence="1">Uncharacterized protein</fullName>
    </submittedName>
</protein>
<sequence>MNWETWEKSLMNELLVLLNFFQGLKGKMRRKKRKQFNKIEPKLAADNGNGRSNWKAITGKSMRILIGLAAFGHQNLRLFGAPWMLEAKFSDEFERNLVVTDVVAHLGILDTDDGLCSVKNLEAKSRRDLWIDLLLNMVKVKGFMGRNIDYDEEQIQCKGTLNLYDEGVRMTINLECKGITTADGLADVGAESSEGTAGAWEFSSRPKGKVEVKIRRNLVGRTQLGCWQ</sequence>
<gene>
    <name evidence="1" type="ORF">DKX38_024206</name>
</gene>
<proteinExistence type="predicted"/>
<reference evidence="2" key="1">
    <citation type="journal article" date="2019" name="Gigascience">
        <title>De novo genome assembly of the endangered Acer yangbiense, a plant species with extremely small populations endemic to Yunnan Province, China.</title>
        <authorList>
            <person name="Yang J."/>
            <person name="Wariss H.M."/>
            <person name="Tao L."/>
            <person name="Zhang R."/>
            <person name="Yun Q."/>
            <person name="Hollingsworth P."/>
            <person name="Dao Z."/>
            <person name="Luo G."/>
            <person name="Guo H."/>
            <person name="Ma Y."/>
            <person name="Sun W."/>
        </authorList>
    </citation>
    <scope>NUCLEOTIDE SEQUENCE [LARGE SCALE GENOMIC DNA]</scope>
    <source>
        <strain evidence="2">cv. br00</strain>
    </source>
</reference>
<name>A0A5N5JYJ1_9ROSI</name>
<comment type="caution">
    <text evidence="1">The sequence shown here is derived from an EMBL/GenBank/DDBJ whole genome shotgun (WGS) entry which is preliminary data.</text>
</comment>
<accession>A0A5N5JYJ1</accession>
<dbReference type="AlphaFoldDB" id="A0A5N5JYJ1"/>
<evidence type="ECO:0000313" key="2">
    <source>
        <dbReference type="Proteomes" id="UP000326939"/>
    </source>
</evidence>
<dbReference type="EMBL" id="VDCV01000016">
    <property type="protein sequence ID" value="KAB5519887.1"/>
    <property type="molecule type" value="Genomic_DNA"/>
</dbReference>
<organism evidence="1 2">
    <name type="scientific">Salix brachista</name>
    <dbReference type="NCBI Taxonomy" id="2182728"/>
    <lineage>
        <taxon>Eukaryota</taxon>
        <taxon>Viridiplantae</taxon>
        <taxon>Streptophyta</taxon>
        <taxon>Embryophyta</taxon>
        <taxon>Tracheophyta</taxon>
        <taxon>Spermatophyta</taxon>
        <taxon>Magnoliopsida</taxon>
        <taxon>eudicotyledons</taxon>
        <taxon>Gunneridae</taxon>
        <taxon>Pentapetalae</taxon>
        <taxon>rosids</taxon>
        <taxon>fabids</taxon>
        <taxon>Malpighiales</taxon>
        <taxon>Salicaceae</taxon>
        <taxon>Saliceae</taxon>
        <taxon>Salix</taxon>
    </lineage>
</organism>
<evidence type="ECO:0000313" key="1">
    <source>
        <dbReference type="EMBL" id="KAB5519887.1"/>
    </source>
</evidence>
<dbReference type="Proteomes" id="UP000326939">
    <property type="component" value="Chromosome 16"/>
</dbReference>
<keyword evidence="2" id="KW-1185">Reference proteome</keyword>